<dbReference type="EMBL" id="JACHGT010000024">
    <property type="protein sequence ID" value="MBB6039627.1"/>
    <property type="molecule type" value="Genomic_DNA"/>
</dbReference>
<reference evidence="3 4" key="1">
    <citation type="submission" date="2020-08" db="EMBL/GenBank/DDBJ databases">
        <title>Genomic Encyclopedia of Type Strains, Phase IV (KMG-IV): sequencing the most valuable type-strain genomes for metagenomic binning, comparative biology and taxonomic classification.</title>
        <authorList>
            <person name="Goeker M."/>
        </authorList>
    </citation>
    <scope>NUCLEOTIDE SEQUENCE [LARGE SCALE GENOMIC DNA]</scope>
    <source>
        <strain evidence="3 4">YIM 65646</strain>
    </source>
</reference>
<protein>
    <recommendedName>
        <fullName evidence="2">Peptidase C14 caspase domain-containing protein</fullName>
    </recommendedName>
</protein>
<dbReference type="AlphaFoldDB" id="A0A841G1U8"/>
<feature type="domain" description="Peptidase C14 caspase" evidence="2">
    <location>
        <begin position="6"/>
        <end position="218"/>
    </location>
</feature>
<gene>
    <name evidence="3" type="ORF">HNR73_007524</name>
</gene>
<dbReference type="SUPFAM" id="SSF52129">
    <property type="entry name" value="Caspase-like"/>
    <property type="match status" value="1"/>
</dbReference>
<dbReference type="Pfam" id="PF00656">
    <property type="entry name" value="Peptidase_C14"/>
    <property type="match status" value="1"/>
</dbReference>
<proteinExistence type="predicted"/>
<dbReference type="GO" id="GO:0004197">
    <property type="term" value="F:cysteine-type endopeptidase activity"/>
    <property type="evidence" value="ECO:0007669"/>
    <property type="project" value="InterPro"/>
</dbReference>
<dbReference type="InterPro" id="IPR029030">
    <property type="entry name" value="Caspase-like_dom_sf"/>
</dbReference>
<dbReference type="GO" id="GO:0006508">
    <property type="term" value="P:proteolysis"/>
    <property type="evidence" value="ECO:0007669"/>
    <property type="project" value="InterPro"/>
</dbReference>
<dbReference type="RefSeq" id="WP_184792716.1">
    <property type="nucleotide sequence ID" value="NZ_BONT01000028.1"/>
</dbReference>
<comment type="caution">
    <text evidence="3">The sequence shown here is derived from an EMBL/GenBank/DDBJ whole genome shotgun (WGS) entry which is preliminary data.</text>
</comment>
<dbReference type="Gene3D" id="3.40.50.1460">
    <property type="match status" value="1"/>
</dbReference>
<keyword evidence="4" id="KW-1185">Reference proteome</keyword>
<feature type="compositionally biased region" description="Low complexity" evidence="1">
    <location>
        <begin position="272"/>
        <end position="281"/>
    </location>
</feature>
<feature type="region of interest" description="Disordered" evidence="1">
    <location>
        <begin position="262"/>
        <end position="326"/>
    </location>
</feature>
<organism evidence="3 4">
    <name type="scientific">Phytomonospora endophytica</name>
    <dbReference type="NCBI Taxonomy" id="714109"/>
    <lineage>
        <taxon>Bacteria</taxon>
        <taxon>Bacillati</taxon>
        <taxon>Actinomycetota</taxon>
        <taxon>Actinomycetes</taxon>
        <taxon>Micromonosporales</taxon>
        <taxon>Micromonosporaceae</taxon>
        <taxon>Phytomonospora</taxon>
    </lineage>
</organism>
<sequence length="326" mass="34714">MEIGRRYARLYGMSSYQDGCGIEDLPAAGTNVEALKDALPHWGFVVESTKNPVQSQIEQDLQISAGKVTGDDVFLLYLAGHAFLDEDHEDIYFATRSTYYKRDYEQYCYSLAAALRALGKIGAKLKVLVLDSCFSGAATYLPGALSAGSARSSVAILASSMRTRPSFAVPGEPLSRYTGALVDCLGTFVRSATDPVSLSMLAEALLREMRDREGDQTPEHLIRGDGALPLLKRSTPPAPPWAHNVKAAPAEAGRSRLTAPAVLTGGGRKAGSSYSSFLRSSAARGPGGAQVVPNAERSSMLDATPGAAPERGPEPPPPTTRQRPRS</sequence>
<dbReference type="Proteomes" id="UP000548476">
    <property type="component" value="Unassembled WGS sequence"/>
</dbReference>
<evidence type="ECO:0000313" key="3">
    <source>
        <dbReference type="EMBL" id="MBB6039627.1"/>
    </source>
</evidence>
<evidence type="ECO:0000313" key="4">
    <source>
        <dbReference type="Proteomes" id="UP000548476"/>
    </source>
</evidence>
<name>A0A841G1U8_9ACTN</name>
<accession>A0A841G1U8</accession>
<evidence type="ECO:0000259" key="2">
    <source>
        <dbReference type="Pfam" id="PF00656"/>
    </source>
</evidence>
<dbReference type="InterPro" id="IPR011600">
    <property type="entry name" value="Pept_C14_caspase"/>
</dbReference>
<evidence type="ECO:0000256" key="1">
    <source>
        <dbReference type="SAM" id="MobiDB-lite"/>
    </source>
</evidence>